<name>A0A367EVK7_9ACTN</name>
<gene>
    <name evidence="1" type="ORF">DTL70_16890</name>
</gene>
<dbReference type="EMBL" id="QOIN01000045">
    <property type="protein sequence ID" value="RCG22168.1"/>
    <property type="molecule type" value="Genomic_DNA"/>
</dbReference>
<dbReference type="InterPro" id="IPR019587">
    <property type="entry name" value="Polyketide_cyclase/dehydratase"/>
</dbReference>
<dbReference type="RefSeq" id="WP_114022807.1">
    <property type="nucleotide sequence ID" value="NZ_QOIN01000045.1"/>
</dbReference>
<sequence>MAEHTSSSITVDAAPEAVMNVISDFPRYPEWTGEVKEAEVLGEDERGRAEQVRLLLDAGAIKDEHTLAYEWIGEHEVRWSLVKSQMLRSLDGVYRLAPLAGGERTEVTYQLTVDVKIPMLGMIKRKAEKVIIDRALDGLKKRVESGGAQGSATSGTDKDGN</sequence>
<proteinExistence type="predicted"/>
<accession>A0A367EVK7</accession>
<dbReference type="SUPFAM" id="SSF55961">
    <property type="entry name" value="Bet v1-like"/>
    <property type="match status" value="1"/>
</dbReference>
<dbReference type="Gene3D" id="3.30.530.20">
    <property type="match status" value="1"/>
</dbReference>
<organism evidence="1 2">
    <name type="scientific">Streptomyces diacarni</name>
    <dbReference type="NCBI Taxonomy" id="2800381"/>
    <lineage>
        <taxon>Bacteria</taxon>
        <taxon>Bacillati</taxon>
        <taxon>Actinomycetota</taxon>
        <taxon>Actinomycetes</taxon>
        <taxon>Kitasatosporales</taxon>
        <taxon>Streptomycetaceae</taxon>
        <taxon>Streptomyces</taxon>
    </lineage>
</organism>
<dbReference type="InterPro" id="IPR023393">
    <property type="entry name" value="START-like_dom_sf"/>
</dbReference>
<reference evidence="1 2" key="1">
    <citation type="submission" date="2018-06" db="EMBL/GenBank/DDBJ databases">
        <title>Streptomyces reniochalinae sp. nov. and Streptomyces diacarnus sp. nov. from marine sponges.</title>
        <authorList>
            <person name="Li L."/>
        </authorList>
    </citation>
    <scope>NUCLEOTIDE SEQUENCE [LARGE SCALE GENOMIC DNA]</scope>
    <source>
        <strain evidence="1 2">LHW51701</strain>
    </source>
</reference>
<dbReference type="CDD" id="cd07819">
    <property type="entry name" value="SRPBCC_2"/>
    <property type="match status" value="1"/>
</dbReference>
<keyword evidence="2" id="KW-1185">Reference proteome</keyword>
<evidence type="ECO:0000313" key="1">
    <source>
        <dbReference type="EMBL" id="RCG22168.1"/>
    </source>
</evidence>
<dbReference type="PANTHER" id="PTHR39683">
    <property type="entry name" value="CONSERVED PROTEIN TB16.3"/>
    <property type="match status" value="1"/>
</dbReference>
<dbReference type="AlphaFoldDB" id="A0A367EVK7"/>
<protein>
    <submittedName>
        <fullName evidence="1">Cyclase</fullName>
    </submittedName>
</protein>
<comment type="caution">
    <text evidence="1">The sequence shown here is derived from an EMBL/GenBank/DDBJ whole genome shotgun (WGS) entry which is preliminary data.</text>
</comment>
<evidence type="ECO:0000313" key="2">
    <source>
        <dbReference type="Proteomes" id="UP000252914"/>
    </source>
</evidence>
<dbReference type="Proteomes" id="UP000252914">
    <property type="component" value="Unassembled WGS sequence"/>
</dbReference>
<dbReference type="PANTHER" id="PTHR39683:SF4">
    <property type="entry name" value="COENZYME Q-BINDING PROTEIN COQ10 START DOMAIN-CONTAINING PROTEIN"/>
    <property type="match status" value="1"/>
</dbReference>
<dbReference type="Pfam" id="PF10604">
    <property type="entry name" value="Polyketide_cyc2"/>
    <property type="match status" value="1"/>
</dbReference>